<protein>
    <submittedName>
        <fullName evidence="1">Uncharacterized protein</fullName>
    </submittedName>
</protein>
<sequence length="120" mass="13678">MGNLPDGQPGRAATDDLWCPFPSLINQHFEQVDQQSLAWLARHRLPERQPHQAEWIRRQRSGYLAARTNPEVAADMLRLLSDWYVWLFAFDDGACEFFHRTSVTSAYGSRSACDLPAAVC</sequence>
<evidence type="ECO:0000313" key="1">
    <source>
        <dbReference type="EMBL" id="WEB38110.1"/>
    </source>
</evidence>
<dbReference type="EMBL" id="CP095749">
    <property type="protein sequence ID" value="WEB38110.1"/>
    <property type="molecule type" value="Genomic_DNA"/>
</dbReference>
<evidence type="ECO:0000313" key="2">
    <source>
        <dbReference type="Proteomes" id="UP001218629"/>
    </source>
</evidence>
<gene>
    <name evidence="1" type="ORF">MOV08_01490</name>
</gene>
<name>A0ABY7ZZI7_9ACTN</name>
<dbReference type="InterPro" id="IPR008949">
    <property type="entry name" value="Isoprenoid_synthase_dom_sf"/>
</dbReference>
<proteinExistence type="predicted"/>
<dbReference type="RefSeq" id="WP_275305839.1">
    <property type="nucleotide sequence ID" value="NZ_CP095749.1"/>
</dbReference>
<reference evidence="1 2" key="1">
    <citation type="submission" date="2022-03" db="EMBL/GenBank/DDBJ databases">
        <title>Streptomyces yunnanensis P86,complete genome.</title>
        <authorList>
            <person name="Chen S."/>
            <person name="Zhang Q."/>
        </authorList>
    </citation>
    <scope>NUCLEOTIDE SEQUENCE [LARGE SCALE GENOMIC DNA]</scope>
    <source>
        <strain evidence="1 2">P86</strain>
    </source>
</reference>
<dbReference type="Proteomes" id="UP001218629">
    <property type="component" value="Chromosome"/>
</dbReference>
<accession>A0ABY7ZZI7</accession>
<keyword evidence="2" id="KW-1185">Reference proteome</keyword>
<dbReference type="SUPFAM" id="SSF48576">
    <property type="entry name" value="Terpenoid synthases"/>
    <property type="match status" value="1"/>
</dbReference>
<dbReference type="Gene3D" id="1.10.600.10">
    <property type="entry name" value="Farnesyl Diphosphate Synthase"/>
    <property type="match status" value="1"/>
</dbReference>
<organism evidence="1 2">
    <name type="scientific">Streptomyces yunnanensis</name>
    <dbReference type="NCBI Taxonomy" id="156453"/>
    <lineage>
        <taxon>Bacteria</taxon>
        <taxon>Bacillati</taxon>
        <taxon>Actinomycetota</taxon>
        <taxon>Actinomycetes</taxon>
        <taxon>Kitasatosporales</taxon>
        <taxon>Streptomycetaceae</taxon>
        <taxon>Streptomyces</taxon>
    </lineage>
</organism>